<gene>
    <name evidence="2" type="ORF">NBH00_03410</name>
</gene>
<dbReference type="Pfam" id="PF10005">
    <property type="entry name" value="Zn_ribbon_DZR_6"/>
    <property type="match status" value="1"/>
</dbReference>
<name>A0ABY5DW06_9ACTN</name>
<keyword evidence="3" id="KW-1185">Reference proteome</keyword>
<dbReference type="Pfam" id="PF15887">
    <property type="entry name" value="Peptidase_Mx"/>
    <property type="match status" value="1"/>
</dbReference>
<dbReference type="InterPro" id="IPR031321">
    <property type="entry name" value="UCP012641"/>
</dbReference>
<protein>
    <submittedName>
        <fullName evidence="2">Zinc-binding peptidase</fullName>
    </submittedName>
</protein>
<evidence type="ECO:0000313" key="3">
    <source>
        <dbReference type="Proteomes" id="UP001056035"/>
    </source>
</evidence>
<dbReference type="InterPro" id="IPR011201">
    <property type="entry name" value="Zinc-ribbon_6_bact"/>
</dbReference>
<feature type="domain" description="Zinc-ribbon" evidence="1">
    <location>
        <begin position="4"/>
        <end position="96"/>
    </location>
</feature>
<organism evidence="2 3">
    <name type="scientific">Paraconexibacter antarcticus</name>
    <dbReference type="NCBI Taxonomy" id="2949664"/>
    <lineage>
        <taxon>Bacteria</taxon>
        <taxon>Bacillati</taxon>
        <taxon>Actinomycetota</taxon>
        <taxon>Thermoleophilia</taxon>
        <taxon>Solirubrobacterales</taxon>
        <taxon>Paraconexibacteraceae</taxon>
        <taxon>Paraconexibacter</taxon>
    </lineage>
</organism>
<sequence>MRTFSCGVCHHAVYFENSLCLTCMSGLGFEPERREMVTALVEEPIADGWLRVVGDPDDAPLRRRCRNAELARCNWLVTEENGLCRSCALTHTRPANDDADALLDFADAEGAKRRLLFTLFELGLPVVGQAEQPDGGLAFDLLSSEHRAVSTGHADGLITLDLDEADGAHREMMREQLGEPYRTLLGHFRHEIGHYYWPIVVEQTGLIDRYRELFGDERESYADALERHYAEGPPPDWAAEHVSAYATMHPWEDWAETWAHYLHISDTSQTAAAHGMRTQLAIPGDTADLGFRQTLKDWIPFTFAMNGICRSMGIPELYPFVLTPAVIEKLLFVDAAVGKAVRRDVR</sequence>
<proteinExistence type="predicted"/>
<dbReference type="PIRSF" id="PIRSF012641">
    <property type="entry name" value="UCP012641"/>
    <property type="match status" value="1"/>
</dbReference>
<evidence type="ECO:0000259" key="1">
    <source>
        <dbReference type="Pfam" id="PF10005"/>
    </source>
</evidence>
<evidence type="ECO:0000313" key="2">
    <source>
        <dbReference type="EMBL" id="UTI65266.1"/>
    </source>
</evidence>
<dbReference type="RefSeq" id="WP_254571952.1">
    <property type="nucleotide sequence ID" value="NZ_CP098502.1"/>
</dbReference>
<dbReference type="EMBL" id="CP098502">
    <property type="protein sequence ID" value="UTI65266.1"/>
    <property type="molecule type" value="Genomic_DNA"/>
</dbReference>
<accession>A0ABY5DW06</accession>
<dbReference type="Proteomes" id="UP001056035">
    <property type="component" value="Chromosome"/>
</dbReference>
<reference evidence="2 3" key="1">
    <citation type="submission" date="2022-06" db="EMBL/GenBank/DDBJ databases">
        <title>Paraconexibacter antarcticus.</title>
        <authorList>
            <person name="Kim C.S."/>
        </authorList>
    </citation>
    <scope>NUCLEOTIDE SEQUENCE [LARGE SCALE GENOMIC DNA]</scope>
    <source>
        <strain evidence="2 3">02-257</strain>
    </source>
</reference>